<dbReference type="Gene3D" id="2.40.50.100">
    <property type="match status" value="1"/>
</dbReference>
<dbReference type="InterPro" id="IPR058625">
    <property type="entry name" value="MdtA-like_BSH"/>
</dbReference>
<sequence length="385" mass="43009">MKKRLFSGKCITYFSIVVVILFSTFFFKTSPTENSMLAPHDIVTRGDIIKETFVTGILKPSKTIFIGTQVNGQLKKIYVKEGEKVKNGQLLAEIDPSLQQAELLNARAQLEGAIATKKSAEALLKQYHSELLRQKKLKRDGAGIPLDYDNAMAKYESQKEQVSANEAQITQAKMAVETAKANLGYTKIIAPADGEVIGVIASEGQTVVSSQSAPTILVIADIDRMKVEVNISEMDIQNIKTGQPLRFYVSSNPKVQYESTMGIIQQAPKAFLEEENTTQYNNVNQQPSYYTAMFFVNNNRRNLKIGMTTEVFIKNYEKKNVLRIPVEALIKKVSDDKYLVKKIKDGKVIDLLIHTGVRNEQLIEVTNGLKEGDTILLKSGYNNEV</sequence>
<evidence type="ECO:0000256" key="5">
    <source>
        <dbReference type="ARBA" id="ARBA00023054"/>
    </source>
</evidence>
<evidence type="ECO:0000259" key="7">
    <source>
        <dbReference type="Pfam" id="PF25917"/>
    </source>
</evidence>
<dbReference type="InterPro" id="IPR058627">
    <property type="entry name" value="MdtA-like_C"/>
</dbReference>
<dbReference type="AlphaFoldDB" id="A0AAN5UI06"/>
<comment type="subcellular location">
    <subcellularLocation>
        <location evidence="1">Cell envelope</location>
    </subcellularLocation>
    <subcellularLocation>
        <location evidence="2">Membrane</location>
    </subcellularLocation>
</comment>
<dbReference type="Proteomes" id="UP000868636">
    <property type="component" value="Unassembled WGS sequence"/>
</dbReference>
<proteinExistence type="inferred from homology"/>
<dbReference type="GO" id="GO:0015562">
    <property type="term" value="F:efflux transmembrane transporter activity"/>
    <property type="evidence" value="ECO:0007669"/>
    <property type="project" value="TreeGrafter"/>
</dbReference>
<evidence type="ECO:0000313" key="10">
    <source>
        <dbReference type="Proteomes" id="UP000868636"/>
    </source>
</evidence>
<dbReference type="GO" id="GO:1990961">
    <property type="term" value="P:xenobiotic detoxification by transmembrane export across the plasma membrane"/>
    <property type="evidence" value="ECO:0007669"/>
    <property type="project" value="InterPro"/>
</dbReference>
<organism evidence="9 10">
    <name type="scientific">Escherichia coli</name>
    <dbReference type="NCBI Taxonomy" id="562"/>
    <lineage>
        <taxon>Bacteria</taxon>
        <taxon>Pseudomonadati</taxon>
        <taxon>Pseudomonadota</taxon>
        <taxon>Gammaproteobacteria</taxon>
        <taxon>Enterobacterales</taxon>
        <taxon>Enterobacteriaceae</taxon>
        <taxon>Escherichia</taxon>
    </lineage>
</organism>
<dbReference type="InterPro" id="IPR030190">
    <property type="entry name" value="MacA_alpha-hairpin_sf"/>
</dbReference>
<dbReference type="NCBIfam" id="TIGR01730">
    <property type="entry name" value="RND_mfp"/>
    <property type="match status" value="1"/>
</dbReference>
<dbReference type="InterPro" id="IPR006143">
    <property type="entry name" value="RND_pump_MFP"/>
</dbReference>
<keyword evidence="4" id="KW-0813">Transport</keyword>
<dbReference type="PANTHER" id="PTHR30469">
    <property type="entry name" value="MULTIDRUG RESISTANCE PROTEIN MDTA"/>
    <property type="match status" value="1"/>
</dbReference>
<feature type="transmembrane region" description="Helical" evidence="6">
    <location>
        <begin position="10"/>
        <end position="27"/>
    </location>
</feature>
<dbReference type="GO" id="GO:0019898">
    <property type="term" value="C:extrinsic component of membrane"/>
    <property type="evidence" value="ECO:0007669"/>
    <property type="project" value="InterPro"/>
</dbReference>
<keyword evidence="6" id="KW-0812">Transmembrane</keyword>
<keyword evidence="5" id="KW-0175">Coiled coil</keyword>
<dbReference type="PANTHER" id="PTHR30469:SF33">
    <property type="entry name" value="SLR1207 PROTEIN"/>
    <property type="match status" value="1"/>
</dbReference>
<comment type="similarity">
    <text evidence="3">Belongs to the membrane fusion protein (MFP) (TC 8.A.1) family.</text>
</comment>
<evidence type="ECO:0000256" key="2">
    <source>
        <dbReference type="ARBA" id="ARBA00004370"/>
    </source>
</evidence>
<dbReference type="RefSeq" id="WP_124353622.1">
    <property type="nucleotide sequence ID" value="NZ_PQTD01000063.1"/>
</dbReference>
<feature type="domain" description="Multidrug resistance protein MdtA-like C-terminal permuted SH3" evidence="8">
    <location>
        <begin position="320"/>
        <end position="375"/>
    </location>
</feature>
<reference evidence="9" key="2">
    <citation type="submission" date="2021-03" db="EMBL/GenBank/DDBJ databases">
        <authorList>
            <consortium name="NCBI Pathogen Detection Project"/>
        </authorList>
    </citation>
    <scope>NUCLEOTIDE SEQUENCE</scope>
    <source>
        <strain evidence="9">SJP41</strain>
    </source>
</reference>
<evidence type="ECO:0000259" key="8">
    <source>
        <dbReference type="Pfam" id="PF25967"/>
    </source>
</evidence>
<dbReference type="Gene3D" id="2.40.420.20">
    <property type="match status" value="1"/>
</dbReference>
<dbReference type="Pfam" id="PF25967">
    <property type="entry name" value="RND-MFP_C"/>
    <property type="match status" value="1"/>
</dbReference>
<dbReference type="GO" id="GO:1990281">
    <property type="term" value="C:efflux pump complex"/>
    <property type="evidence" value="ECO:0007669"/>
    <property type="project" value="TreeGrafter"/>
</dbReference>
<protein>
    <submittedName>
        <fullName evidence="9">Efflux RND transporter periplasmic adaptor subunit</fullName>
    </submittedName>
</protein>
<dbReference type="Pfam" id="PF25917">
    <property type="entry name" value="BSH_RND"/>
    <property type="match status" value="1"/>
</dbReference>
<evidence type="ECO:0000256" key="1">
    <source>
        <dbReference type="ARBA" id="ARBA00004196"/>
    </source>
</evidence>
<dbReference type="SUPFAM" id="SSF111369">
    <property type="entry name" value="HlyD-like secretion proteins"/>
    <property type="match status" value="1"/>
</dbReference>
<dbReference type="GO" id="GO:0030313">
    <property type="term" value="C:cell envelope"/>
    <property type="evidence" value="ECO:0007669"/>
    <property type="project" value="UniProtKB-SubCell"/>
</dbReference>
<dbReference type="Gene3D" id="2.40.30.170">
    <property type="match status" value="1"/>
</dbReference>
<dbReference type="PRINTS" id="PR01490">
    <property type="entry name" value="RTXTOXIND"/>
</dbReference>
<keyword evidence="6" id="KW-1133">Transmembrane helix</keyword>
<feature type="domain" description="Multidrug resistance protein MdtA-like barrel-sandwich hybrid" evidence="7">
    <location>
        <begin position="64"/>
        <end position="218"/>
    </location>
</feature>
<keyword evidence="6" id="KW-0472">Membrane</keyword>
<dbReference type="EMBL" id="DADPIR010000069">
    <property type="protein sequence ID" value="HAZ7494719.1"/>
    <property type="molecule type" value="Genomic_DNA"/>
</dbReference>
<evidence type="ECO:0000256" key="6">
    <source>
        <dbReference type="SAM" id="Phobius"/>
    </source>
</evidence>
<accession>A0AAN5UI06</accession>
<name>A0AAN5UI06_ECOLX</name>
<evidence type="ECO:0000256" key="3">
    <source>
        <dbReference type="ARBA" id="ARBA00009477"/>
    </source>
</evidence>
<evidence type="ECO:0000256" key="4">
    <source>
        <dbReference type="ARBA" id="ARBA00022448"/>
    </source>
</evidence>
<dbReference type="Gene3D" id="6.10.140.1990">
    <property type="match status" value="1"/>
</dbReference>
<comment type="caution">
    <text evidence="9">The sequence shown here is derived from an EMBL/GenBank/DDBJ whole genome shotgun (WGS) entry which is preliminary data.</text>
</comment>
<dbReference type="GO" id="GO:1990195">
    <property type="term" value="C:macrolide transmembrane transporter complex"/>
    <property type="evidence" value="ECO:0007669"/>
    <property type="project" value="InterPro"/>
</dbReference>
<evidence type="ECO:0000313" key="9">
    <source>
        <dbReference type="EMBL" id="HAZ7494719.1"/>
    </source>
</evidence>
<gene>
    <name evidence="9" type="ORF">J8F57_005040</name>
</gene>
<reference evidence="9" key="1">
    <citation type="journal article" date="2018" name="Genome Biol.">
        <title>SKESA: strategic k-mer extension for scrupulous assemblies.</title>
        <authorList>
            <person name="Souvorov A."/>
            <person name="Agarwala R."/>
            <person name="Lipman D.J."/>
        </authorList>
    </citation>
    <scope>NUCLEOTIDE SEQUENCE</scope>
    <source>
        <strain evidence="9">SJP41</strain>
    </source>
</reference>